<evidence type="ECO:0000256" key="7">
    <source>
        <dbReference type="ARBA" id="ARBA00023136"/>
    </source>
</evidence>
<dbReference type="InterPro" id="IPR047817">
    <property type="entry name" value="ABC2_TM_bact-type"/>
</dbReference>
<feature type="transmembrane region" description="Helical" evidence="8">
    <location>
        <begin position="290"/>
        <end position="309"/>
    </location>
</feature>
<comment type="similarity">
    <text evidence="2">Belongs to the ABC-2 integral membrane protein family.</text>
</comment>
<dbReference type="PANTHER" id="PTHR30294">
    <property type="entry name" value="MEMBRANE COMPONENT OF ABC TRANSPORTER YHHJ-RELATED"/>
    <property type="match status" value="1"/>
</dbReference>
<evidence type="ECO:0000256" key="8">
    <source>
        <dbReference type="SAM" id="Phobius"/>
    </source>
</evidence>
<evidence type="ECO:0000259" key="9">
    <source>
        <dbReference type="PROSITE" id="PS51012"/>
    </source>
</evidence>
<evidence type="ECO:0000256" key="3">
    <source>
        <dbReference type="ARBA" id="ARBA00022448"/>
    </source>
</evidence>
<evidence type="ECO:0000256" key="5">
    <source>
        <dbReference type="ARBA" id="ARBA00022692"/>
    </source>
</evidence>
<comment type="caution">
    <text evidence="10">The sequence shown here is derived from an EMBL/GenBank/DDBJ whole genome shotgun (WGS) entry which is preliminary data.</text>
</comment>
<keyword evidence="11" id="KW-1185">Reference proteome</keyword>
<evidence type="ECO:0000256" key="6">
    <source>
        <dbReference type="ARBA" id="ARBA00022989"/>
    </source>
</evidence>
<keyword evidence="3" id="KW-0813">Transport</keyword>
<feature type="transmembrane region" description="Helical" evidence="8">
    <location>
        <begin position="221"/>
        <end position="246"/>
    </location>
</feature>
<gene>
    <name evidence="10" type="ORF">FHS16_005191</name>
</gene>
<dbReference type="PANTHER" id="PTHR30294:SF48">
    <property type="entry name" value="LINEARMYCIN RESISTANCE PERMEASE PROTEIN LNRM"/>
    <property type="match status" value="1"/>
</dbReference>
<evidence type="ECO:0000313" key="11">
    <source>
        <dbReference type="Proteomes" id="UP000518605"/>
    </source>
</evidence>
<keyword evidence="7 8" id="KW-0472">Membrane</keyword>
<dbReference type="PROSITE" id="PS51012">
    <property type="entry name" value="ABC_TM2"/>
    <property type="match status" value="1"/>
</dbReference>
<dbReference type="InterPro" id="IPR013525">
    <property type="entry name" value="ABC2_TM"/>
</dbReference>
<feature type="transmembrane region" description="Helical" evidence="8">
    <location>
        <begin position="258"/>
        <end position="283"/>
    </location>
</feature>
<name>A0A7W5CDD0_9BACL</name>
<evidence type="ECO:0000256" key="2">
    <source>
        <dbReference type="ARBA" id="ARBA00007783"/>
    </source>
</evidence>
<accession>A0A7W5CDD0</accession>
<dbReference type="AlphaFoldDB" id="A0A7W5CDD0"/>
<comment type="subcellular location">
    <subcellularLocation>
        <location evidence="1">Cell membrane</location>
        <topology evidence="1">Multi-pass membrane protein</topology>
    </subcellularLocation>
</comment>
<reference evidence="10 11" key="1">
    <citation type="submission" date="2020-08" db="EMBL/GenBank/DDBJ databases">
        <title>Genomic Encyclopedia of Type Strains, Phase III (KMG-III): the genomes of soil and plant-associated and newly described type strains.</title>
        <authorList>
            <person name="Whitman W."/>
        </authorList>
    </citation>
    <scope>NUCLEOTIDE SEQUENCE [LARGE SCALE GENOMIC DNA]</scope>
    <source>
        <strain evidence="10 11">CECT 8234</strain>
    </source>
</reference>
<organism evidence="10 11">
    <name type="scientific">Paenibacillus endophyticus</name>
    <dbReference type="NCBI Taxonomy" id="1294268"/>
    <lineage>
        <taxon>Bacteria</taxon>
        <taxon>Bacillati</taxon>
        <taxon>Bacillota</taxon>
        <taxon>Bacilli</taxon>
        <taxon>Bacillales</taxon>
        <taxon>Paenibacillaceae</taxon>
        <taxon>Paenibacillus</taxon>
    </lineage>
</organism>
<dbReference type="GO" id="GO:0005886">
    <property type="term" value="C:plasma membrane"/>
    <property type="evidence" value="ECO:0007669"/>
    <property type="project" value="UniProtKB-SubCell"/>
</dbReference>
<dbReference type="EMBL" id="JACHXW010000021">
    <property type="protein sequence ID" value="MBB3155084.1"/>
    <property type="molecule type" value="Genomic_DNA"/>
</dbReference>
<feature type="transmembrane region" description="Helical" evidence="8">
    <location>
        <begin position="20"/>
        <end position="42"/>
    </location>
</feature>
<sequence>MNVFRIMLKELKVIRDPKMLLFLLVSPLVTMLILGTALTGAFNGSLSVGEINVLYKNNSSASDFSRYWDDFTGQMRQAGIKLEKADEKTDGKTEVKNNRYVGYAEITDSGLEYYSSSQSLIESGIAKSVLTAFADRYRLAAVVAGTDSEQADAIMSGNGSESYVVEESLNATRKPGAMDYFAVAITTMIILYSALTAAQLIDGERKRNTAVRLLASPVTKIEIFTGKLAGLVVLNAILTIIVVLISKYVFNAYWGENLGLAFLILFTEIIFAVSLGLGLSYIIKGNASGTVVMIIIQLAAFLGGSYFPVEEATGFMGALSSLSPLQWSNAALLELIYADNMSATINAMLLNIGFAVVLLGIALTMMRRREGL</sequence>
<keyword evidence="5 8" id="KW-0812">Transmembrane</keyword>
<evidence type="ECO:0000256" key="1">
    <source>
        <dbReference type="ARBA" id="ARBA00004651"/>
    </source>
</evidence>
<keyword evidence="4" id="KW-1003">Cell membrane</keyword>
<feature type="transmembrane region" description="Helical" evidence="8">
    <location>
        <begin position="180"/>
        <end position="201"/>
    </location>
</feature>
<proteinExistence type="inferred from homology"/>
<evidence type="ECO:0000313" key="10">
    <source>
        <dbReference type="EMBL" id="MBB3155084.1"/>
    </source>
</evidence>
<dbReference type="RefSeq" id="WP_183569451.1">
    <property type="nucleotide sequence ID" value="NZ_CBCSLB010000020.1"/>
</dbReference>
<protein>
    <submittedName>
        <fullName evidence="10">ABC-2 type transport system permease protein</fullName>
    </submittedName>
</protein>
<feature type="domain" description="ABC transmembrane type-2" evidence="9">
    <location>
        <begin position="123"/>
        <end position="369"/>
    </location>
</feature>
<dbReference type="InterPro" id="IPR051449">
    <property type="entry name" value="ABC-2_transporter_component"/>
</dbReference>
<evidence type="ECO:0000256" key="4">
    <source>
        <dbReference type="ARBA" id="ARBA00022475"/>
    </source>
</evidence>
<dbReference type="Pfam" id="PF12698">
    <property type="entry name" value="ABC2_membrane_3"/>
    <property type="match status" value="1"/>
</dbReference>
<keyword evidence="6 8" id="KW-1133">Transmembrane helix</keyword>
<dbReference type="GO" id="GO:0140359">
    <property type="term" value="F:ABC-type transporter activity"/>
    <property type="evidence" value="ECO:0007669"/>
    <property type="project" value="InterPro"/>
</dbReference>
<feature type="transmembrane region" description="Helical" evidence="8">
    <location>
        <begin position="343"/>
        <end position="366"/>
    </location>
</feature>
<dbReference type="Proteomes" id="UP000518605">
    <property type="component" value="Unassembled WGS sequence"/>
</dbReference>